<comment type="caution">
    <text evidence="13">The sequence shown here is derived from an EMBL/GenBank/DDBJ whole genome shotgun (WGS) entry which is preliminary data.</text>
</comment>
<evidence type="ECO:0000259" key="11">
    <source>
        <dbReference type="Pfam" id="PF00593"/>
    </source>
</evidence>
<dbReference type="Pfam" id="PF07715">
    <property type="entry name" value="Plug"/>
    <property type="match status" value="1"/>
</dbReference>
<dbReference type="NCBIfam" id="TIGR04057">
    <property type="entry name" value="SusC_RagA_signa"/>
    <property type="match status" value="1"/>
</dbReference>
<feature type="chain" id="PRO_5019389297" evidence="10">
    <location>
        <begin position="20"/>
        <end position="1053"/>
    </location>
</feature>
<evidence type="ECO:0000256" key="3">
    <source>
        <dbReference type="ARBA" id="ARBA00022452"/>
    </source>
</evidence>
<feature type="domain" description="TonB-dependent receptor plug" evidence="12">
    <location>
        <begin position="113"/>
        <end position="215"/>
    </location>
</feature>
<dbReference type="OrthoDB" id="9768177at2"/>
<dbReference type="AlphaFoldDB" id="A0A443Z255"/>
<keyword evidence="2 8" id="KW-0813">Transport</keyword>
<organism evidence="13 14">
    <name type="scientific">Pedobacter chitinilyticus</name>
    <dbReference type="NCBI Taxonomy" id="2233776"/>
    <lineage>
        <taxon>Bacteria</taxon>
        <taxon>Pseudomonadati</taxon>
        <taxon>Bacteroidota</taxon>
        <taxon>Sphingobacteriia</taxon>
        <taxon>Sphingobacteriales</taxon>
        <taxon>Sphingobacteriaceae</taxon>
        <taxon>Pedobacter</taxon>
    </lineage>
</organism>
<comment type="similarity">
    <text evidence="8 9">Belongs to the TonB-dependent receptor family.</text>
</comment>
<dbReference type="InterPro" id="IPR037066">
    <property type="entry name" value="Plug_dom_sf"/>
</dbReference>
<evidence type="ECO:0000256" key="1">
    <source>
        <dbReference type="ARBA" id="ARBA00004571"/>
    </source>
</evidence>
<dbReference type="InterPro" id="IPR023996">
    <property type="entry name" value="TonB-dep_OMP_SusC/RagA"/>
</dbReference>
<dbReference type="Gene3D" id="2.170.130.10">
    <property type="entry name" value="TonB-dependent receptor, plug domain"/>
    <property type="match status" value="1"/>
</dbReference>
<comment type="subcellular location">
    <subcellularLocation>
        <location evidence="1 8">Cell outer membrane</location>
        <topology evidence="1 8">Multi-pass membrane protein</topology>
    </subcellularLocation>
</comment>
<dbReference type="InterPro" id="IPR012910">
    <property type="entry name" value="Plug_dom"/>
</dbReference>
<keyword evidence="7 8" id="KW-0998">Cell outer membrane</keyword>
<dbReference type="InterPro" id="IPR023997">
    <property type="entry name" value="TonB-dep_OMP_SusC/RagA_CS"/>
</dbReference>
<sequence>MVRRYLLLLLLSMAIGAQAQLLKGKVTADKEALKGASILVDGVAKAQSDEAGLFSLTVQKIPFRLSIRHMSYVPLDTVISSLPKAPLLLRMQLAIAQLEAVKISTGYQQVSIEKLAGSYDVVGNERYQEQVGANVLERLEGVASSLSVDRKTNKPSINVRGISTLNGERGALIVVDNFPYEGDIDNLNPNDVAHVTILKDAAASSIWGARAANGVIVITTKRGQYGQKVKVNYNANVSLLAKPDLNDISRMSTSDFIDMEMFLFDKGQYTSLENPSSSVPLTPVVELLIAKRDGNISVAEANAQIAVLRQQNNIDNYTDHFYRVGVNRQYAIGLSGGEQKQWWSASVGYDDNHSNLNASFNRLNLSLKNGFRPTKNLELGIAAYYTHSKRHSGQLEYSQIRATNGSLPPYVNFVDEQGNALAVMNQYRAAYLNSFSGIKQLLDWNYYPAEEALLSPNTVKLHDLMLNFNAKYQWRGFSAQVLYQYGRQTTVNEQFYEGNSYYTRNMINTLTQVSGGTLKRPIPLGTIYDYANNQYSRHHLRGQLEYQNTFGQRHELNVFAGAELRDEFSLNDNFRRYGFDKLFGSSVSVDFASNYPRFLGGGSIPITNNTNQYYATDRYVSLYANAGYTYLNKYTLTASVRRDASNLFGLNVNDQWNPFWSVGASWHLSRETFLGWKLDDLRLRASYGVSGNVNPDMAAVTTINNDGVSVYTQQLMTVFKNFRNPELRWENTYMFNLGADFALLNNRLTGSLEYYHKRGTDLFGLAEIDATAGIGNTMTKNVAAMKGNGIDLNLAWQHRKGVFNWRSDVNFSMNRDEITDYYLPINLGNILLVGDNRITGQVGKPVYALYSYRWGGLDGQTGNPIGFVNGQPSNDYAYMTANARKPEEMVYEGRVMPTYFGAIGNTFTYKGLSLTVRLSTKFGYFFRRSTISYVNLVGNRRGHGDYALRWQKPGDEKQTNVPSFIYPLSSARDAFYEYSEATAERGDHVRLQYINLSYAAFKQSRYTSLQSLQLFVAGNQLGMIWAANKHGLDPDYPNLPPKPIWSFGIKGSL</sequence>
<evidence type="ECO:0000256" key="9">
    <source>
        <dbReference type="RuleBase" id="RU003357"/>
    </source>
</evidence>
<dbReference type="Proteomes" id="UP000284120">
    <property type="component" value="Unassembled WGS sequence"/>
</dbReference>
<dbReference type="PROSITE" id="PS52016">
    <property type="entry name" value="TONB_DEPENDENT_REC_3"/>
    <property type="match status" value="1"/>
</dbReference>
<keyword evidence="4 8" id="KW-0812">Transmembrane</keyword>
<dbReference type="Pfam" id="PF00593">
    <property type="entry name" value="TonB_dep_Rec_b-barrel"/>
    <property type="match status" value="1"/>
</dbReference>
<dbReference type="InterPro" id="IPR039426">
    <property type="entry name" value="TonB-dep_rcpt-like"/>
</dbReference>
<keyword evidence="5 9" id="KW-0798">TonB box</keyword>
<dbReference type="RefSeq" id="WP_113646104.1">
    <property type="nucleotide sequence ID" value="NZ_QMHN01000001.1"/>
</dbReference>
<keyword evidence="14" id="KW-1185">Reference proteome</keyword>
<dbReference type="EMBL" id="SAYW01000001">
    <property type="protein sequence ID" value="RWU10617.1"/>
    <property type="molecule type" value="Genomic_DNA"/>
</dbReference>
<protein>
    <submittedName>
        <fullName evidence="13">SusC/RagA family TonB-linked outer membrane protein</fullName>
    </submittedName>
</protein>
<keyword evidence="10" id="KW-0732">Signal</keyword>
<evidence type="ECO:0000256" key="6">
    <source>
        <dbReference type="ARBA" id="ARBA00023136"/>
    </source>
</evidence>
<evidence type="ECO:0000259" key="12">
    <source>
        <dbReference type="Pfam" id="PF07715"/>
    </source>
</evidence>
<evidence type="ECO:0000256" key="8">
    <source>
        <dbReference type="PROSITE-ProRule" id="PRU01360"/>
    </source>
</evidence>
<dbReference type="GO" id="GO:0009279">
    <property type="term" value="C:cell outer membrane"/>
    <property type="evidence" value="ECO:0007669"/>
    <property type="project" value="UniProtKB-SubCell"/>
</dbReference>
<gene>
    <name evidence="13" type="ORF">DPV69_04565</name>
</gene>
<evidence type="ECO:0000256" key="2">
    <source>
        <dbReference type="ARBA" id="ARBA00022448"/>
    </source>
</evidence>
<dbReference type="SUPFAM" id="SSF56935">
    <property type="entry name" value="Porins"/>
    <property type="match status" value="1"/>
</dbReference>
<dbReference type="PROSITE" id="PS50890">
    <property type="entry name" value="PUA"/>
    <property type="match status" value="1"/>
</dbReference>
<dbReference type="Gene3D" id="2.40.170.20">
    <property type="entry name" value="TonB-dependent receptor, beta-barrel domain"/>
    <property type="match status" value="1"/>
</dbReference>
<evidence type="ECO:0000256" key="7">
    <source>
        <dbReference type="ARBA" id="ARBA00023237"/>
    </source>
</evidence>
<feature type="signal peptide" evidence="10">
    <location>
        <begin position="1"/>
        <end position="19"/>
    </location>
</feature>
<accession>A0A443Z255</accession>
<reference evidence="13 14" key="1">
    <citation type="submission" date="2018-06" db="EMBL/GenBank/DDBJ databases">
        <title>Pedobacter endophyticus sp. nov., an endophytic bacterium isolated from a leaf of Triticum aestivum.</title>
        <authorList>
            <person name="Zhang L."/>
        </authorList>
    </citation>
    <scope>NUCLEOTIDE SEQUENCE [LARGE SCALE GENOMIC DNA]</scope>
    <source>
        <strain evidence="13 14">CM134L-2</strain>
    </source>
</reference>
<evidence type="ECO:0000256" key="10">
    <source>
        <dbReference type="SAM" id="SignalP"/>
    </source>
</evidence>
<keyword evidence="6 8" id="KW-0472">Membrane</keyword>
<dbReference type="NCBIfam" id="TIGR04056">
    <property type="entry name" value="OMP_RagA_SusC"/>
    <property type="match status" value="1"/>
</dbReference>
<evidence type="ECO:0000256" key="5">
    <source>
        <dbReference type="ARBA" id="ARBA00023077"/>
    </source>
</evidence>
<dbReference type="InterPro" id="IPR000531">
    <property type="entry name" value="Beta-barrel_TonB"/>
</dbReference>
<evidence type="ECO:0000256" key="4">
    <source>
        <dbReference type="ARBA" id="ARBA00022692"/>
    </source>
</evidence>
<evidence type="ECO:0000313" key="13">
    <source>
        <dbReference type="EMBL" id="RWU10617.1"/>
    </source>
</evidence>
<feature type="domain" description="TonB-dependent receptor-like beta-barrel" evidence="11">
    <location>
        <begin position="437"/>
        <end position="823"/>
    </location>
</feature>
<dbReference type="InterPro" id="IPR036942">
    <property type="entry name" value="Beta-barrel_TonB_sf"/>
</dbReference>
<evidence type="ECO:0000313" key="14">
    <source>
        <dbReference type="Proteomes" id="UP000284120"/>
    </source>
</evidence>
<proteinExistence type="inferred from homology"/>
<name>A0A443Z255_9SPHI</name>
<keyword evidence="3 8" id="KW-1134">Transmembrane beta strand</keyword>